<reference evidence="4" key="1">
    <citation type="submission" date="2025-08" db="UniProtKB">
        <authorList>
            <consortium name="RefSeq"/>
        </authorList>
    </citation>
    <scope>IDENTIFICATION</scope>
</reference>
<dbReference type="KEGG" id="dci:103508228"/>
<keyword evidence="2" id="KW-0812">Transmembrane</keyword>
<feature type="transmembrane region" description="Helical" evidence="2">
    <location>
        <begin position="38"/>
        <end position="57"/>
    </location>
</feature>
<dbReference type="Proteomes" id="UP000079169">
    <property type="component" value="Unplaced"/>
</dbReference>
<evidence type="ECO:0000256" key="2">
    <source>
        <dbReference type="SAM" id="Phobius"/>
    </source>
</evidence>
<keyword evidence="3" id="KW-1185">Reference proteome</keyword>
<evidence type="ECO:0000256" key="1">
    <source>
        <dbReference type="SAM" id="MobiDB-lite"/>
    </source>
</evidence>
<proteinExistence type="predicted"/>
<name>A0A1S4EAK1_DIACI</name>
<feature type="region of interest" description="Disordered" evidence="1">
    <location>
        <begin position="1"/>
        <end position="20"/>
    </location>
</feature>
<dbReference type="InterPro" id="IPR007246">
    <property type="entry name" value="Gaa1"/>
</dbReference>
<sequence length="143" mass="15689">MPGPDKKADSKSSKAKKDEDSIEEEAALESLNLVRVGVIFLLTHGMGILLMSSVPAITQYLQGPTDKALFLAFATVSVASVVFTVVYKLLFPVDNDWLFYFIFCRVELGLATMCIGVQNFSLGLIIAAIYVLPTHFISPTQNR</sequence>
<organism evidence="3 4">
    <name type="scientific">Diaphorina citri</name>
    <name type="common">Asian citrus psyllid</name>
    <dbReference type="NCBI Taxonomy" id="121845"/>
    <lineage>
        <taxon>Eukaryota</taxon>
        <taxon>Metazoa</taxon>
        <taxon>Ecdysozoa</taxon>
        <taxon>Arthropoda</taxon>
        <taxon>Hexapoda</taxon>
        <taxon>Insecta</taxon>
        <taxon>Pterygota</taxon>
        <taxon>Neoptera</taxon>
        <taxon>Paraneoptera</taxon>
        <taxon>Hemiptera</taxon>
        <taxon>Sternorrhyncha</taxon>
        <taxon>Psylloidea</taxon>
        <taxon>Psyllidae</taxon>
        <taxon>Diaphorininae</taxon>
        <taxon>Diaphorina</taxon>
    </lineage>
</organism>
<gene>
    <name evidence="4" type="primary">LOC103508228</name>
</gene>
<evidence type="ECO:0000313" key="3">
    <source>
        <dbReference type="Proteomes" id="UP000079169"/>
    </source>
</evidence>
<keyword evidence="2" id="KW-1133">Transmembrane helix</keyword>
<feature type="compositionally biased region" description="Basic and acidic residues" evidence="1">
    <location>
        <begin position="1"/>
        <end position="19"/>
    </location>
</feature>
<dbReference type="GeneID" id="103508228"/>
<feature type="transmembrane region" description="Helical" evidence="2">
    <location>
        <begin position="110"/>
        <end position="133"/>
    </location>
</feature>
<keyword evidence="2" id="KW-0472">Membrane</keyword>
<feature type="transmembrane region" description="Helical" evidence="2">
    <location>
        <begin position="69"/>
        <end position="90"/>
    </location>
</feature>
<accession>A0A1S4EAK1</accession>
<dbReference type="RefSeq" id="XP_017299143.1">
    <property type="nucleotide sequence ID" value="XM_017443654.1"/>
</dbReference>
<dbReference type="PaxDb" id="121845-A0A1S4EAK1"/>
<protein>
    <submittedName>
        <fullName evidence="4">Uncharacterized protein LOC103508228</fullName>
    </submittedName>
</protein>
<dbReference type="AlphaFoldDB" id="A0A1S4EAK1"/>
<evidence type="ECO:0000313" key="4">
    <source>
        <dbReference type="RefSeq" id="XP_017299143.1"/>
    </source>
</evidence>
<dbReference type="Pfam" id="PF04114">
    <property type="entry name" value="Gaa1"/>
    <property type="match status" value="1"/>
</dbReference>
<dbReference type="GO" id="GO:0042765">
    <property type="term" value="C:GPI-anchor transamidase complex"/>
    <property type="evidence" value="ECO:0007669"/>
    <property type="project" value="InterPro"/>
</dbReference>